<organism evidence="1 2">
    <name type="scientific">Parafrankia irregularis</name>
    <dbReference type="NCBI Taxonomy" id="795642"/>
    <lineage>
        <taxon>Bacteria</taxon>
        <taxon>Bacillati</taxon>
        <taxon>Actinomycetota</taxon>
        <taxon>Actinomycetes</taxon>
        <taxon>Frankiales</taxon>
        <taxon>Frankiaceae</taxon>
        <taxon>Parafrankia</taxon>
    </lineage>
</organism>
<protein>
    <submittedName>
        <fullName evidence="1">Uncharacterized protein</fullName>
    </submittedName>
</protein>
<reference evidence="2" key="1">
    <citation type="submission" date="2015-11" db="EMBL/GenBank/DDBJ databases">
        <authorList>
            <person name="Varghese N."/>
        </authorList>
    </citation>
    <scope>NUCLEOTIDE SEQUENCE [LARGE SCALE GENOMIC DNA]</scope>
    <source>
        <strain evidence="2">DSM 45899</strain>
    </source>
</reference>
<keyword evidence="2" id="KW-1185">Reference proteome</keyword>
<proteinExistence type="predicted"/>
<gene>
    <name evidence="1" type="ORF">Ga0074812_10370</name>
</gene>
<name>A0A0S4QGF3_9ACTN</name>
<dbReference type="EMBL" id="FAOZ01000003">
    <property type="protein sequence ID" value="CUU54580.1"/>
    <property type="molecule type" value="Genomic_DNA"/>
</dbReference>
<dbReference type="AlphaFoldDB" id="A0A0S4QGF3"/>
<sequence length="33" mass="3531">MWQLRTIGFRLSGPSIALCPHAPGRIPAGERAA</sequence>
<accession>A0A0S4QGF3</accession>
<evidence type="ECO:0000313" key="1">
    <source>
        <dbReference type="EMBL" id="CUU54580.1"/>
    </source>
</evidence>
<dbReference type="Proteomes" id="UP000198802">
    <property type="component" value="Unassembled WGS sequence"/>
</dbReference>
<evidence type="ECO:0000313" key="2">
    <source>
        <dbReference type="Proteomes" id="UP000198802"/>
    </source>
</evidence>